<protein>
    <submittedName>
        <fullName evidence="4">Fumarylacetoacetate hydrolase family protein</fullName>
    </submittedName>
</protein>
<proteinExistence type="inferred from homology"/>
<dbReference type="InterPro" id="IPR051121">
    <property type="entry name" value="FAH"/>
</dbReference>
<dbReference type="PANTHER" id="PTHR42796:SF4">
    <property type="entry name" value="FUMARYLACETOACETATE HYDROLASE DOMAIN-CONTAINING PROTEIN 2A"/>
    <property type="match status" value="1"/>
</dbReference>
<dbReference type="SUPFAM" id="SSF56529">
    <property type="entry name" value="FAH"/>
    <property type="match status" value="1"/>
</dbReference>
<dbReference type="Pfam" id="PF01557">
    <property type="entry name" value="FAA_hydrolase"/>
    <property type="match status" value="1"/>
</dbReference>
<dbReference type="PANTHER" id="PTHR42796">
    <property type="entry name" value="FUMARYLACETOACETATE HYDROLASE DOMAIN-CONTAINING PROTEIN 2A-RELATED"/>
    <property type="match status" value="1"/>
</dbReference>
<dbReference type="Proteomes" id="UP000305202">
    <property type="component" value="Unassembled WGS sequence"/>
</dbReference>
<organism evidence="4 5">
    <name type="scientific">Martelella alba</name>
    <dbReference type="NCBI Taxonomy" id="2590451"/>
    <lineage>
        <taxon>Bacteria</taxon>
        <taxon>Pseudomonadati</taxon>
        <taxon>Pseudomonadota</taxon>
        <taxon>Alphaproteobacteria</taxon>
        <taxon>Hyphomicrobiales</taxon>
        <taxon>Aurantimonadaceae</taxon>
        <taxon>Martelella</taxon>
    </lineage>
</organism>
<comment type="similarity">
    <text evidence="1">Belongs to the FAH family.</text>
</comment>
<reference evidence="4 5" key="1">
    <citation type="submission" date="2019-04" db="EMBL/GenBank/DDBJ databases">
        <authorList>
            <person name="Li M."/>
            <person name="Gao C."/>
        </authorList>
    </citation>
    <scope>NUCLEOTIDE SEQUENCE [LARGE SCALE GENOMIC DNA]</scope>
    <source>
        <strain evidence="4 5">BGMRC 2031</strain>
    </source>
</reference>
<evidence type="ECO:0000313" key="4">
    <source>
        <dbReference type="EMBL" id="TKI06548.1"/>
    </source>
</evidence>
<evidence type="ECO:0000313" key="5">
    <source>
        <dbReference type="Proteomes" id="UP000305202"/>
    </source>
</evidence>
<feature type="domain" description="Fumarylacetoacetase-like C-terminal" evidence="3">
    <location>
        <begin position="74"/>
        <end position="276"/>
    </location>
</feature>
<keyword evidence="4" id="KW-0378">Hydrolase</keyword>
<gene>
    <name evidence="4" type="ORF">FCN80_09870</name>
</gene>
<evidence type="ECO:0000256" key="1">
    <source>
        <dbReference type="ARBA" id="ARBA00010211"/>
    </source>
</evidence>
<accession>A0ABY2SPG2</accession>
<dbReference type="GO" id="GO:0016787">
    <property type="term" value="F:hydrolase activity"/>
    <property type="evidence" value="ECO:0007669"/>
    <property type="project" value="UniProtKB-KW"/>
</dbReference>
<dbReference type="EMBL" id="SZPQ01000011">
    <property type="protein sequence ID" value="TKI06548.1"/>
    <property type="molecule type" value="Genomic_DNA"/>
</dbReference>
<dbReference type="Gene3D" id="3.90.850.10">
    <property type="entry name" value="Fumarylacetoacetase-like, C-terminal domain"/>
    <property type="match status" value="1"/>
</dbReference>
<sequence>MKLASYIFQGVKSYGLATQDGMIDLGRRLGRRYPDIKALLAGDALGLAEAYGAQPADMPIDGLFFLPVIENPEKILCVGMNYADKRREFNETDPAPTLFVRFADSQTGHDAPIIKPSHSVEFDYEGELAVIIGDGGQHIPAGQALSHVAGYSCYMDGSARDWQHSWFTAGKNWKQTGAFGPYLTTTDEIPDPNALSIRTWLNGRLVQDDSTGSMIHPVAELIEYISTFTCLHAGDVIITGSPGGVGKKRTPPLFLQDGDAIEVEIENIGHLRNRVVGTDCQSGGGPAYAVASY</sequence>
<name>A0ABY2SPG2_9HYPH</name>
<keyword evidence="2" id="KW-0479">Metal-binding</keyword>
<dbReference type="RefSeq" id="WP_136989988.1">
    <property type="nucleotide sequence ID" value="NZ_SZPQ01000011.1"/>
</dbReference>
<keyword evidence="5" id="KW-1185">Reference proteome</keyword>
<dbReference type="InterPro" id="IPR036663">
    <property type="entry name" value="Fumarylacetoacetase_C_sf"/>
</dbReference>
<evidence type="ECO:0000256" key="2">
    <source>
        <dbReference type="ARBA" id="ARBA00022723"/>
    </source>
</evidence>
<evidence type="ECO:0000259" key="3">
    <source>
        <dbReference type="Pfam" id="PF01557"/>
    </source>
</evidence>
<comment type="caution">
    <text evidence="4">The sequence shown here is derived from an EMBL/GenBank/DDBJ whole genome shotgun (WGS) entry which is preliminary data.</text>
</comment>
<dbReference type="InterPro" id="IPR011234">
    <property type="entry name" value="Fumarylacetoacetase-like_C"/>
</dbReference>